<accession>A0ABP7C0G4</accession>
<gene>
    <name evidence="1" type="ORF">GCM10022224_041770</name>
</gene>
<reference evidence="2" key="1">
    <citation type="journal article" date="2019" name="Int. J. Syst. Evol. Microbiol.">
        <title>The Global Catalogue of Microorganisms (GCM) 10K type strain sequencing project: providing services to taxonomists for standard genome sequencing and annotation.</title>
        <authorList>
            <consortium name="The Broad Institute Genomics Platform"/>
            <consortium name="The Broad Institute Genome Sequencing Center for Infectious Disease"/>
            <person name="Wu L."/>
            <person name="Ma J."/>
        </authorList>
    </citation>
    <scope>NUCLEOTIDE SEQUENCE [LARGE SCALE GENOMIC DNA]</scope>
    <source>
        <strain evidence="2">JCM 16904</strain>
    </source>
</reference>
<protein>
    <recommendedName>
        <fullName evidence="3">NERD domain-containing protein</fullName>
    </recommendedName>
</protein>
<sequence>MKPRYLLARSAGDLAAMNTEDLVRTLVRRANEVYRVVVKDPEEQSWRASIPTVLDVLLLAGLGDVMVLLEMSTLSSDARIDMLLVGSHPNTGELSAVAVENKQWSKLALNPRTRRITHLGAGPEDSQHPVEQVWDYCRALERQVPMLKGALWGVANLHNASTTAVAKIMPPGGQLRPDVDGKRVRAFGDTTDRREFARFLTTVLSAEGASNHVRRIDRAHVRPSEEVMQAAYEAVRGRRVFPLRLFQPVAAGVLVTA</sequence>
<dbReference type="RefSeq" id="WP_344880291.1">
    <property type="nucleotide sequence ID" value="NZ_BAAAZP010000081.1"/>
</dbReference>
<evidence type="ECO:0008006" key="3">
    <source>
        <dbReference type="Google" id="ProtNLM"/>
    </source>
</evidence>
<dbReference type="EMBL" id="BAAAZP010000081">
    <property type="protein sequence ID" value="GAA3673163.1"/>
    <property type="molecule type" value="Genomic_DNA"/>
</dbReference>
<keyword evidence="2" id="KW-1185">Reference proteome</keyword>
<proteinExistence type="predicted"/>
<evidence type="ECO:0000313" key="2">
    <source>
        <dbReference type="Proteomes" id="UP001500902"/>
    </source>
</evidence>
<dbReference type="Proteomes" id="UP001500902">
    <property type="component" value="Unassembled WGS sequence"/>
</dbReference>
<name>A0ABP7C0G4_9ACTN</name>
<comment type="caution">
    <text evidence="1">The sequence shown here is derived from an EMBL/GenBank/DDBJ whole genome shotgun (WGS) entry which is preliminary data.</text>
</comment>
<organism evidence="1 2">
    <name type="scientific">Nonomuraea antimicrobica</name>
    <dbReference type="NCBI Taxonomy" id="561173"/>
    <lineage>
        <taxon>Bacteria</taxon>
        <taxon>Bacillati</taxon>
        <taxon>Actinomycetota</taxon>
        <taxon>Actinomycetes</taxon>
        <taxon>Streptosporangiales</taxon>
        <taxon>Streptosporangiaceae</taxon>
        <taxon>Nonomuraea</taxon>
    </lineage>
</organism>
<evidence type="ECO:0000313" key="1">
    <source>
        <dbReference type="EMBL" id="GAA3673163.1"/>
    </source>
</evidence>